<comment type="similarity">
    <text evidence="2 9">Belongs to the mitochondrial carrier (TC 2.A.29) family.</text>
</comment>
<reference evidence="11 12" key="1">
    <citation type="journal article" date="2015" name="Sci. Rep.">
        <title>Genome of the facultative scuticociliatosis pathogen Pseudocohnilembus persalinus provides insight into its virulence through horizontal gene transfer.</title>
        <authorList>
            <person name="Xiong J."/>
            <person name="Wang G."/>
            <person name="Cheng J."/>
            <person name="Tian M."/>
            <person name="Pan X."/>
            <person name="Warren A."/>
            <person name="Jiang C."/>
            <person name="Yuan D."/>
            <person name="Miao W."/>
        </authorList>
    </citation>
    <scope>NUCLEOTIDE SEQUENCE [LARGE SCALE GENOMIC DNA]</scope>
    <source>
        <strain evidence="11">36N120E</strain>
    </source>
</reference>
<evidence type="ECO:0000256" key="9">
    <source>
        <dbReference type="RuleBase" id="RU000488"/>
    </source>
</evidence>
<dbReference type="InParanoid" id="A0A0V0R0X7"/>
<evidence type="ECO:0000256" key="10">
    <source>
        <dbReference type="SAM" id="Phobius"/>
    </source>
</evidence>
<evidence type="ECO:0000256" key="8">
    <source>
        <dbReference type="PROSITE-ProRule" id="PRU00282"/>
    </source>
</evidence>
<keyword evidence="7 8" id="KW-0472">Membrane</keyword>
<feature type="transmembrane region" description="Helical" evidence="10">
    <location>
        <begin position="293"/>
        <end position="310"/>
    </location>
</feature>
<keyword evidence="6 10" id="KW-1133">Transmembrane helix</keyword>
<evidence type="ECO:0000313" key="12">
    <source>
        <dbReference type="Proteomes" id="UP000054937"/>
    </source>
</evidence>
<keyword evidence="12" id="KW-1185">Reference proteome</keyword>
<evidence type="ECO:0000256" key="5">
    <source>
        <dbReference type="ARBA" id="ARBA00022737"/>
    </source>
</evidence>
<dbReference type="InterPro" id="IPR018108">
    <property type="entry name" value="MCP_transmembrane"/>
</dbReference>
<evidence type="ECO:0000256" key="6">
    <source>
        <dbReference type="ARBA" id="ARBA00022989"/>
    </source>
</evidence>
<name>A0A0V0R0X7_PSEPJ</name>
<keyword evidence="5" id="KW-0677">Repeat</keyword>
<evidence type="ECO:0000256" key="3">
    <source>
        <dbReference type="ARBA" id="ARBA00022448"/>
    </source>
</evidence>
<dbReference type="GO" id="GO:0016020">
    <property type="term" value="C:membrane"/>
    <property type="evidence" value="ECO:0007669"/>
    <property type="project" value="UniProtKB-SubCell"/>
</dbReference>
<evidence type="ECO:0000256" key="4">
    <source>
        <dbReference type="ARBA" id="ARBA00022692"/>
    </source>
</evidence>
<dbReference type="SUPFAM" id="SSF103506">
    <property type="entry name" value="Mitochondrial carrier"/>
    <property type="match status" value="1"/>
</dbReference>
<keyword evidence="4 8" id="KW-0812">Transmembrane</keyword>
<protein>
    <submittedName>
        <fullName evidence="11">Mitochondrial carrier domain</fullName>
    </submittedName>
</protein>
<evidence type="ECO:0000256" key="2">
    <source>
        <dbReference type="ARBA" id="ARBA00006375"/>
    </source>
</evidence>
<sequence length="320" mass="37290">MENAGFFLEQDNQTATFNAKDFSPFKLSAWASLAYFVADLLIYPIDTLATRQRANVEFHTTIKQEYRNVMKSPAGYKGMYKGYSTVFYSSYVPQFAYFYLYESISYKSYQYFKTLKDQNSGMEKLKHVVPFVASTLGEIVALLLYLPIDIIRTRMQIDSPSYQYKNMFDGWRQIIKKEGILRMYKASHIYITVTTLQTALQFQAYEWLRNFFIEKQDKEFETKQYHLSIQNSIFVTLASTGIATFLVNPLDLVLTRFQVTDSSSKKLSGRQIVKDLLKDEGWKGFLKGLNARMIYCCAYGVLWMPIYDYFKGSYGANLDF</sequence>
<proteinExistence type="inferred from homology"/>
<dbReference type="PANTHER" id="PTHR45667">
    <property type="entry name" value="S-ADENOSYLMETHIONINE MITOCHONDRIAL CARRIER PROTEIN"/>
    <property type="match status" value="1"/>
</dbReference>
<gene>
    <name evidence="11" type="ORF">PPERSA_12340</name>
</gene>
<dbReference type="Proteomes" id="UP000054937">
    <property type="component" value="Unassembled WGS sequence"/>
</dbReference>
<dbReference type="OMA" id="YKASHIY"/>
<dbReference type="OrthoDB" id="250329at2759"/>
<keyword evidence="3 9" id="KW-0813">Transport</keyword>
<comment type="subcellular location">
    <subcellularLocation>
        <location evidence="1">Membrane</location>
        <topology evidence="1">Multi-pass membrane protein</topology>
    </subcellularLocation>
</comment>
<dbReference type="EMBL" id="LDAU01000070">
    <property type="protein sequence ID" value="KRX08185.1"/>
    <property type="molecule type" value="Genomic_DNA"/>
</dbReference>
<comment type="caution">
    <text evidence="11">The sequence shown here is derived from an EMBL/GenBank/DDBJ whole genome shotgun (WGS) entry which is preliminary data.</text>
</comment>
<dbReference type="Pfam" id="PF00153">
    <property type="entry name" value="Mito_carr"/>
    <property type="match status" value="3"/>
</dbReference>
<feature type="transmembrane region" description="Helical" evidence="10">
    <location>
        <begin position="80"/>
        <end position="100"/>
    </location>
</feature>
<feature type="repeat" description="Solcar" evidence="8">
    <location>
        <begin position="227"/>
        <end position="313"/>
    </location>
</feature>
<feature type="repeat" description="Solcar" evidence="8">
    <location>
        <begin position="22"/>
        <end position="107"/>
    </location>
</feature>
<dbReference type="PROSITE" id="PS50920">
    <property type="entry name" value="SOLCAR"/>
    <property type="match status" value="3"/>
</dbReference>
<feature type="repeat" description="Solcar" evidence="8">
    <location>
        <begin position="125"/>
        <end position="211"/>
    </location>
</feature>
<evidence type="ECO:0000313" key="11">
    <source>
        <dbReference type="EMBL" id="KRX08185.1"/>
    </source>
</evidence>
<dbReference type="AlphaFoldDB" id="A0A0V0R0X7"/>
<dbReference type="Gene3D" id="1.50.40.10">
    <property type="entry name" value="Mitochondrial carrier domain"/>
    <property type="match status" value="1"/>
</dbReference>
<evidence type="ECO:0000256" key="1">
    <source>
        <dbReference type="ARBA" id="ARBA00004141"/>
    </source>
</evidence>
<feature type="transmembrane region" description="Helical" evidence="10">
    <location>
        <begin position="128"/>
        <end position="146"/>
    </location>
</feature>
<dbReference type="InterPro" id="IPR023395">
    <property type="entry name" value="MCP_dom_sf"/>
</dbReference>
<feature type="transmembrane region" description="Helical" evidence="10">
    <location>
        <begin position="27"/>
        <end position="45"/>
    </location>
</feature>
<organism evidence="11 12">
    <name type="scientific">Pseudocohnilembus persalinus</name>
    <name type="common">Ciliate</name>
    <dbReference type="NCBI Taxonomy" id="266149"/>
    <lineage>
        <taxon>Eukaryota</taxon>
        <taxon>Sar</taxon>
        <taxon>Alveolata</taxon>
        <taxon>Ciliophora</taxon>
        <taxon>Intramacronucleata</taxon>
        <taxon>Oligohymenophorea</taxon>
        <taxon>Scuticociliatia</taxon>
        <taxon>Philasterida</taxon>
        <taxon>Pseudocohnilembidae</taxon>
        <taxon>Pseudocohnilembus</taxon>
    </lineage>
</organism>
<evidence type="ECO:0000256" key="7">
    <source>
        <dbReference type="ARBA" id="ARBA00023136"/>
    </source>
</evidence>
<accession>A0A0V0R0X7</accession>